<name>A0AAV8ZHD9_9CUCU</name>
<dbReference type="Proteomes" id="UP001162162">
    <property type="component" value="Unassembled WGS sequence"/>
</dbReference>
<sequence>MSTKLGSPERKREGRRNLYLSSLALRGLKILGEYALSILNKCYTFYGDRLLTFRKYDGTASTWRRICVSNHATPSTTKSTANEHDEGPYTLHLQAIRDVEVFVF</sequence>
<reference evidence="1" key="1">
    <citation type="journal article" date="2023" name="Insect Mol. Biol.">
        <title>Genome sequencing provides insights into the evolution of gene families encoding plant cell wall-degrading enzymes in longhorned beetles.</title>
        <authorList>
            <person name="Shin N.R."/>
            <person name="Okamura Y."/>
            <person name="Kirsch R."/>
            <person name="Pauchet Y."/>
        </authorList>
    </citation>
    <scope>NUCLEOTIDE SEQUENCE</scope>
    <source>
        <strain evidence="1">AMC_N1</strain>
    </source>
</reference>
<accession>A0AAV8ZHD9</accession>
<feature type="non-terminal residue" evidence="1">
    <location>
        <position position="104"/>
    </location>
</feature>
<gene>
    <name evidence="1" type="ORF">NQ318_001180</name>
</gene>
<comment type="caution">
    <text evidence="1">The sequence shown here is derived from an EMBL/GenBank/DDBJ whole genome shotgun (WGS) entry which is preliminary data.</text>
</comment>
<evidence type="ECO:0000313" key="1">
    <source>
        <dbReference type="EMBL" id="KAJ8962781.1"/>
    </source>
</evidence>
<organism evidence="1 2">
    <name type="scientific">Aromia moschata</name>
    <dbReference type="NCBI Taxonomy" id="1265417"/>
    <lineage>
        <taxon>Eukaryota</taxon>
        <taxon>Metazoa</taxon>
        <taxon>Ecdysozoa</taxon>
        <taxon>Arthropoda</taxon>
        <taxon>Hexapoda</taxon>
        <taxon>Insecta</taxon>
        <taxon>Pterygota</taxon>
        <taxon>Neoptera</taxon>
        <taxon>Endopterygota</taxon>
        <taxon>Coleoptera</taxon>
        <taxon>Polyphaga</taxon>
        <taxon>Cucujiformia</taxon>
        <taxon>Chrysomeloidea</taxon>
        <taxon>Cerambycidae</taxon>
        <taxon>Cerambycinae</taxon>
        <taxon>Callichromatini</taxon>
        <taxon>Aromia</taxon>
    </lineage>
</organism>
<keyword evidence="2" id="KW-1185">Reference proteome</keyword>
<dbReference type="AlphaFoldDB" id="A0AAV8ZHD9"/>
<dbReference type="EMBL" id="JAPWTK010000002">
    <property type="protein sequence ID" value="KAJ8962781.1"/>
    <property type="molecule type" value="Genomic_DNA"/>
</dbReference>
<protein>
    <submittedName>
        <fullName evidence="1">Uncharacterized protein</fullName>
    </submittedName>
</protein>
<proteinExistence type="predicted"/>
<evidence type="ECO:0000313" key="2">
    <source>
        <dbReference type="Proteomes" id="UP001162162"/>
    </source>
</evidence>